<dbReference type="PROSITE" id="PS50958">
    <property type="entry name" value="SMB_2"/>
    <property type="match status" value="1"/>
</dbReference>
<dbReference type="Proteomes" id="UP001233172">
    <property type="component" value="Unassembled WGS sequence"/>
</dbReference>
<keyword evidence="5" id="KW-1185">Reference proteome</keyword>
<dbReference type="InterPro" id="IPR036024">
    <property type="entry name" value="Somatomedin_B-like_dom_sf"/>
</dbReference>
<organism evidence="4 5">
    <name type="scientific">Biomphalaria pfeifferi</name>
    <name type="common">Bloodfluke planorb</name>
    <name type="synonym">Freshwater snail</name>
    <dbReference type="NCBI Taxonomy" id="112525"/>
    <lineage>
        <taxon>Eukaryota</taxon>
        <taxon>Metazoa</taxon>
        <taxon>Spiralia</taxon>
        <taxon>Lophotrochozoa</taxon>
        <taxon>Mollusca</taxon>
        <taxon>Gastropoda</taxon>
        <taxon>Heterobranchia</taxon>
        <taxon>Euthyneura</taxon>
        <taxon>Panpulmonata</taxon>
        <taxon>Hygrophila</taxon>
        <taxon>Lymnaeoidea</taxon>
        <taxon>Planorbidae</taxon>
        <taxon>Biomphalaria</taxon>
    </lineage>
</organism>
<dbReference type="EMBL" id="JASAOG010000003">
    <property type="protein sequence ID" value="KAK0069013.1"/>
    <property type="molecule type" value="Genomic_DNA"/>
</dbReference>
<dbReference type="Pfam" id="PF01033">
    <property type="entry name" value="Somatomedin_B"/>
    <property type="match status" value="1"/>
</dbReference>
<dbReference type="SUPFAM" id="SSF90188">
    <property type="entry name" value="Somatomedin B domain"/>
    <property type="match status" value="1"/>
</dbReference>
<gene>
    <name evidence="4" type="ORF">Bpfe_001195</name>
</gene>
<reference evidence="4" key="1">
    <citation type="journal article" date="2023" name="PLoS Negl. Trop. Dis.">
        <title>A genome sequence for Biomphalaria pfeifferi, the major vector snail for the human-infecting parasite Schistosoma mansoni.</title>
        <authorList>
            <person name="Bu L."/>
            <person name="Lu L."/>
            <person name="Laidemitt M.R."/>
            <person name="Zhang S.M."/>
            <person name="Mutuku M."/>
            <person name="Mkoji G."/>
            <person name="Steinauer M."/>
            <person name="Loker E.S."/>
        </authorList>
    </citation>
    <scope>NUCLEOTIDE SEQUENCE</scope>
    <source>
        <strain evidence="4">KasaAsao</strain>
    </source>
</reference>
<keyword evidence="2" id="KW-0732">Signal</keyword>
<feature type="signal peptide" evidence="2">
    <location>
        <begin position="1"/>
        <end position="15"/>
    </location>
</feature>
<evidence type="ECO:0000256" key="1">
    <source>
        <dbReference type="ARBA" id="ARBA00023157"/>
    </source>
</evidence>
<keyword evidence="1" id="KW-1015">Disulfide bond</keyword>
<dbReference type="PROSITE" id="PS00524">
    <property type="entry name" value="SMB_1"/>
    <property type="match status" value="1"/>
</dbReference>
<evidence type="ECO:0000259" key="3">
    <source>
        <dbReference type="PROSITE" id="PS50958"/>
    </source>
</evidence>
<feature type="chain" id="PRO_5042020997" description="SMB domain-containing protein" evidence="2">
    <location>
        <begin position="16"/>
        <end position="557"/>
    </location>
</feature>
<evidence type="ECO:0000313" key="5">
    <source>
        <dbReference type="Proteomes" id="UP001233172"/>
    </source>
</evidence>
<protein>
    <recommendedName>
        <fullName evidence="3">SMB domain-containing protein</fullName>
    </recommendedName>
</protein>
<name>A0AAD8CAB2_BIOPF</name>
<evidence type="ECO:0000256" key="2">
    <source>
        <dbReference type="SAM" id="SignalP"/>
    </source>
</evidence>
<feature type="domain" description="SMB" evidence="3">
    <location>
        <begin position="50"/>
        <end position="93"/>
    </location>
</feature>
<sequence length="557" mass="63569">MDVLVLLTYITVCFALPNRCLSIESINGAEYLDSARKTLNAIELNAKDLMFYSCDFRCLEITSMTSYMCSCDIQCLVYKTCCEDFEDACPRNFALGMATFGHMLDLQIRCLDLANVLAIASSPEHACLADSVMNNYSVSNSLNSIPYSDLRTNLVYANLETFQCNVENRSNAEGRWKTGYVLKRIADEQLISTFENYIFQAKSHKPPLDYSGLVYCESATVSLCNNSMFLQRRCQSFVPYLLLKHIVSNFNVCGECRVDLSELLRLFSKDRPDFEVNWLYTDLGNVHLEFIYKPFREVQCNISGDALLGEPVCRIISCNQVAGFYFQTGTCRKFTALTLAFPNKLWLLEKQEQNALSSYVSFFVNRVLGLEIIDPDVEIFVHIDNDNYERIPMFTLVLDFATVPNEDVLFFEYARELSSLAFDLRTLINHTVQTKSLSHHNISLIYYSVFKQWIAEQFNATENRYTTLVQICPVSNYQNEAALIEIINMSSSGNTICLDKVFPSRESEQCFFIPSIKLICYDEASQIGFTQSTGNYILALSSIRRSLFILTLLGLFF</sequence>
<proteinExistence type="predicted"/>
<reference evidence="4" key="2">
    <citation type="submission" date="2023-04" db="EMBL/GenBank/DDBJ databases">
        <authorList>
            <person name="Bu L."/>
            <person name="Lu L."/>
            <person name="Laidemitt M.R."/>
            <person name="Zhang S.M."/>
            <person name="Mutuku M."/>
            <person name="Mkoji G."/>
            <person name="Steinauer M."/>
            <person name="Loker E.S."/>
        </authorList>
    </citation>
    <scope>NUCLEOTIDE SEQUENCE</scope>
    <source>
        <strain evidence="4">KasaAsao</strain>
        <tissue evidence="4">Whole Snail</tissue>
    </source>
</reference>
<dbReference type="InterPro" id="IPR001212">
    <property type="entry name" value="Somatomedin_B_dom"/>
</dbReference>
<dbReference type="AlphaFoldDB" id="A0AAD8CAB2"/>
<accession>A0AAD8CAB2</accession>
<evidence type="ECO:0000313" key="4">
    <source>
        <dbReference type="EMBL" id="KAK0069013.1"/>
    </source>
</evidence>
<dbReference type="Gene3D" id="4.10.410.20">
    <property type="match status" value="1"/>
</dbReference>
<comment type="caution">
    <text evidence="4">The sequence shown here is derived from an EMBL/GenBank/DDBJ whole genome shotgun (WGS) entry which is preliminary data.</text>
</comment>